<dbReference type="Proteomes" id="UP000198769">
    <property type="component" value="Unassembled WGS sequence"/>
</dbReference>
<evidence type="ECO:0000313" key="2">
    <source>
        <dbReference type="Proteomes" id="UP000198769"/>
    </source>
</evidence>
<reference evidence="2" key="1">
    <citation type="submission" date="2016-10" db="EMBL/GenBank/DDBJ databases">
        <authorList>
            <person name="Varghese N."/>
            <person name="Submissions S."/>
        </authorList>
    </citation>
    <scope>NUCLEOTIDE SEQUENCE [LARGE SCALE GENOMIC DNA]</scope>
    <source>
        <strain evidence="2">DSM 25575</strain>
    </source>
</reference>
<sequence length="86" mass="9750">MSYELCYEGLGVVTYGFLGFVRSDVLRLRSDIYPIYSPFTCEAKLTIDVSQSQPNILNLTLNLYFFFNTSSSVASGSDICFRKTHK</sequence>
<gene>
    <name evidence="1" type="ORF">SAMN05421594_3754</name>
</gene>
<accession>A0A1I5AX61</accession>
<organism evidence="1 2">
    <name type="scientific">Chryseobacterium oleae</name>
    <dbReference type="NCBI Taxonomy" id="491207"/>
    <lineage>
        <taxon>Bacteria</taxon>
        <taxon>Pseudomonadati</taxon>
        <taxon>Bacteroidota</taxon>
        <taxon>Flavobacteriia</taxon>
        <taxon>Flavobacteriales</taxon>
        <taxon>Weeksellaceae</taxon>
        <taxon>Chryseobacterium group</taxon>
        <taxon>Chryseobacterium</taxon>
    </lineage>
</organism>
<name>A0A1I5AX61_CHROL</name>
<keyword evidence="2" id="KW-1185">Reference proteome</keyword>
<dbReference type="EMBL" id="FOVD01000006">
    <property type="protein sequence ID" value="SFN67035.1"/>
    <property type="molecule type" value="Genomic_DNA"/>
</dbReference>
<dbReference type="AlphaFoldDB" id="A0A1I5AX61"/>
<evidence type="ECO:0000313" key="1">
    <source>
        <dbReference type="EMBL" id="SFN67035.1"/>
    </source>
</evidence>
<proteinExistence type="predicted"/>
<protein>
    <submittedName>
        <fullName evidence="1">Uncharacterized protein</fullName>
    </submittedName>
</protein>